<dbReference type="EMBL" id="BMJS01000025">
    <property type="protein sequence ID" value="GGG02515.1"/>
    <property type="molecule type" value="Genomic_DNA"/>
</dbReference>
<proteinExistence type="inferred from homology"/>
<sequence>MTLKAMTIILNDLLEDQITKMLTLKQIQQLSADDIQQNNQVIIDQLSSDVVLINQISQYIIHSGGKRLRPLLLMLVARALDYKGQNHTKAAAIIEFIHTATLLHDDVVDESELRRGKETANNVFGNAASVLTGDFLYSRAFQMMVELNQMQIMQILADATNKIAEGEVLQLLNCNNPDITEAQYVQVIYCKTAKLFEAACDVASILADASDSEQKALHQYGVHLGNAFQIADDVLDYIADSETLGKNIGDDLAEGKTTLPVIYALKNAQTEDQQLIRQAIEQGHHPKMAKIIDIIKHSGAIEYAVSKAQQAAQSAIDSLDILTESKYKNALIALAHIAVERTH</sequence>
<dbReference type="FunFam" id="1.10.600.10:FF:000002">
    <property type="entry name" value="Octaprenyl diphosphate synthase"/>
    <property type="match status" value="1"/>
</dbReference>
<dbReference type="SUPFAM" id="SSF48576">
    <property type="entry name" value="Terpenoid synthases"/>
    <property type="match status" value="1"/>
</dbReference>
<comment type="function">
    <text evidence="7">Supplies octaprenyl diphosphate, the precursor for the side chain of the isoprenoid quinones ubiquinone and menaquinone.</text>
</comment>
<keyword evidence="3 12" id="KW-0808">Transferase</keyword>
<dbReference type="PANTHER" id="PTHR12001">
    <property type="entry name" value="GERANYLGERANYL PYROPHOSPHATE SYNTHASE"/>
    <property type="match status" value="1"/>
</dbReference>
<dbReference type="PROSITE" id="PS00444">
    <property type="entry name" value="POLYPRENYL_SYNTHASE_2"/>
    <property type="match status" value="1"/>
</dbReference>
<evidence type="ECO:0000256" key="4">
    <source>
        <dbReference type="ARBA" id="ARBA00022723"/>
    </source>
</evidence>
<dbReference type="EC" id="2.5.1.90" evidence="8"/>
<evidence type="ECO:0000256" key="2">
    <source>
        <dbReference type="ARBA" id="ARBA00006706"/>
    </source>
</evidence>
<evidence type="ECO:0000313" key="14">
    <source>
        <dbReference type="Proteomes" id="UP000636949"/>
    </source>
</evidence>
<evidence type="ECO:0000256" key="10">
    <source>
        <dbReference type="ARBA" id="ARBA00079637"/>
    </source>
</evidence>
<keyword evidence="4" id="KW-0479">Metal-binding</keyword>
<dbReference type="GO" id="GO:0046872">
    <property type="term" value="F:metal ion binding"/>
    <property type="evidence" value="ECO:0007669"/>
    <property type="project" value="UniProtKB-KW"/>
</dbReference>
<dbReference type="CDD" id="cd00685">
    <property type="entry name" value="Trans_IPPS_HT"/>
    <property type="match status" value="1"/>
</dbReference>
<dbReference type="InterPro" id="IPR033749">
    <property type="entry name" value="Polyprenyl_synt_CS"/>
</dbReference>
<evidence type="ECO:0000313" key="13">
    <source>
        <dbReference type="EMBL" id="GGG02515.1"/>
    </source>
</evidence>
<dbReference type="GO" id="GO:0106350">
    <property type="term" value="F:all-trans-octaprenyl-diphosphate synthase activity"/>
    <property type="evidence" value="ECO:0007669"/>
    <property type="project" value="UniProtKB-EC"/>
</dbReference>
<accession>A0A8J3E9M6</accession>
<dbReference type="Proteomes" id="UP000636949">
    <property type="component" value="Unassembled WGS sequence"/>
</dbReference>
<dbReference type="NCBIfam" id="NF008140">
    <property type="entry name" value="PRK10888.1"/>
    <property type="match status" value="1"/>
</dbReference>
<comment type="caution">
    <text evidence="13">The sequence shown here is derived from an EMBL/GenBank/DDBJ whole genome shotgun (WGS) entry which is preliminary data.</text>
</comment>
<evidence type="ECO:0000256" key="11">
    <source>
        <dbReference type="ARBA" id="ARBA00083124"/>
    </source>
</evidence>
<comment type="cofactor">
    <cofactor evidence="1">
        <name>Mg(2+)</name>
        <dbReference type="ChEBI" id="CHEBI:18420"/>
    </cofactor>
</comment>
<reference evidence="13" key="1">
    <citation type="journal article" date="2014" name="Int. J. Syst. Evol. Microbiol.">
        <title>Complete genome sequence of Corynebacterium casei LMG S-19264T (=DSM 44701T), isolated from a smear-ripened cheese.</title>
        <authorList>
            <consortium name="US DOE Joint Genome Institute (JGI-PGF)"/>
            <person name="Walter F."/>
            <person name="Albersmeier A."/>
            <person name="Kalinowski J."/>
            <person name="Ruckert C."/>
        </authorList>
    </citation>
    <scope>NUCLEOTIDE SEQUENCE</scope>
    <source>
        <strain evidence="13">CGMCC 1.15758</strain>
    </source>
</reference>
<reference evidence="13" key="2">
    <citation type="submission" date="2020-09" db="EMBL/GenBank/DDBJ databases">
        <authorList>
            <person name="Sun Q."/>
            <person name="Zhou Y."/>
        </authorList>
    </citation>
    <scope>NUCLEOTIDE SEQUENCE</scope>
    <source>
        <strain evidence="13">CGMCC 1.15758</strain>
    </source>
</reference>
<dbReference type="GO" id="GO:0008299">
    <property type="term" value="P:isoprenoid biosynthetic process"/>
    <property type="evidence" value="ECO:0007669"/>
    <property type="project" value="InterPro"/>
</dbReference>
<dbReference type="Pfam" id="PF00348">
    <property type="entry name" value="polyprenyl_synt"/>
    <property type="match status" value="1"/>
</dbReference>
<evidence type="ECO:0000256" key="6">
    <source>
        <dbReference type="ARBA" id="ARBA00051506"/>
    </source>
</evidence>
<evidence type="ECO:0000256" key="9">
    <source>
        <dbReference type="ARBA" id="ARBA00072473"/>
    </source>
</evidence>
<keyword evidence="5" id="KW-0460">Magnesium</keyword>
<dbReference type="SFLD" id="SFLDS00005">
    <property type="entry name" value="Isoprenoid_Synthase_Type_I"/>
    <property type="match status" value="1"/>
</dbReference>
<evidence type="ECO:0000256" key="3">
    <source>
        <dbReference type="ARBA" id="ARBA00022679"/>
    </source>
</evidence>
<evidence type="ECO:0000256" key="1">
    <source>
        <dbReference type="ARBA" id="ARBA00001946"/>
    </source>
</evidence>
<dbReference type="InterPro" id="IPR008949">
    <property type="entry name" value="Isoprenoid_synthase_dom_sf"/>
</dbReference>
<comment type="similarity">
    <text evidence="2 12">Belongs to the FPP/GGPP synthase family.</text>
</comment>
<evidence type="ECO:0000256" key="12">
    <source>
        <dbReference type="RuleBase" id="RU004466"/>
    </source>
</evidence>
<organism evidence="13 14">
    <name type="scientific">Cysteiniphilum litorale</name>
    <dbReference type="NCBI Taxonomy" id="2056700"/>
    <lineage>
        <taxon>Bacteria</taxon>
        <taxon>Pseudomonadati</taxon>
        <taxon>Pseudomonadota</taxon>
        <taxon>Gammaproteobacteria</taxon>
        <taxon>Thiotrichales</taxon>
        <taxon>Fastidiosibacteraceae</taxon>
        <taxon>Cysteiniphilum</taxon>
    </lineage>
</organism>
<name>A0A8J3E9M6_9GAMM</name>
<dbReference type="PANTHER" id="PTHR12001:SF69">
    <property type="entry name" value="ALL TRANS-POLYPRENYL-DIPHOSPHATE SYNTHASE PDSS1"/>
    <property type="match status" value="1"/>
</dbReference>
<comment type="catalytic activity">
    <reaction evidence="6">
        <text>5 isopentenyl diphosphate + (2E,6E)-farnesyl diphosphate = all-trans-octaprenyl diphosphate + 5 diphosphate</text>
        <dbReference type="Rhea" id="RHEA:27798"/>
        <dbReference type="ChEBI" id="CHEBI:33019"/>
        <dbReference type="ChEBI" id="CHEBI:57711"/>
        <dbReference type="ChEBI" id="CHEBI:128769"/>
        <dbReference type="ChEBI" id="CHEBI:175763"/>
        <dbReference type="EC" id="2.5.1.90"/>
    </reaction>
</comment>
<evidence type="ECO:0000256" key="5">
    <source>
        <dbReference type="ARBA" id="ARBA00022842"/>
    </source>
</evidence>
<gene>
    <name evidence="13" type="primary">ispB</name>
    <name evidence="13" type="ORF">GCM10010995_19890</name>
</gene>
<dbReference type="InterPro" id="IPR000092">
    <property type="entry name" value="Polyprenyl_synt"/>
</dbReference>
<keyword evidence="14" id="KW-1185">Reference proteome</keyword>
<dbReference type="PROSITE" id="PS00723">
    <property type="entry name" value="POLYPRENYL_SYNTHASE_1"/>
    <property type="match status" value="1"/>
</dbReference>
<dbReference type="Gene3D" id="1.10.600.10">
    <property type="entry name" value="Farnesyl Diphosphate Synthase"/>
    <property type="match status" value="1"/>
</dbReference>
<protein>
    <recommendedName>
        <fullName evidence="9">Octaprenyl diphosphate synthase</fullName>
        <ecNumber evidence="8">2.5.1.90</ecNumber>
    </recommendedName>
    <alternativeName>
        <fullName evidence="11">All-trans-octaprenyl-diphosphate synthase</fullName>
    </alternativeName>
    <alternativeName>
        <fullName evidence="10">Octaprenyl pyrophosphate synthase</fullName>
    </alternativeName>
</protein>
<dbReference type="AlphaFoldDB" id="A0A8J3E9M6"/>
<evidence type="ECO:0000256" key="7">
    <source>
        <dbReference type="ARBA" id="ARBA00055029"/>
    </source>
</evidence>
<evidence type="ECO:0000256" key="8">
    <source>
        <dbReference type="ARBA" id="ARBA00066511"/>
    </source>
</evidence>